<dbReference type="RefSeq" id="WP_043966357.1">
    <property type="nucleotide sequence ID" value="NZ_JBEZEN010000002.1"/>
</dbReference>
<dbReference type="PATRIC" id="fig|47853.6.peg.3477"/>
<keyword evidence="2" id="KW-0812">Transmembrane</keyword>
<name>A0A0D0WXR8_9ACTN</name>
<feature type="transmembrane region" description="Helical" evidence="2">
    <location>
        <begin position="63"/>
        <end position="81"/>
    </location>
</feature>
<keyword evidence="4" id="KW-1185">Reference proteome</keyword>
<dbReference type="GeneID" id="301305681"/>
<feature type="region of interest" description="Disordered" evidence="1">
    <location>
        <begin position="177"/>
        <end position="252"/>
    </location>
</feature>
<feature type="region of interest" description="Disordered" evidence="1">
    <location>
        <begin position="135"/>
        <end position="161"/>
    </location>
</feature>
<proteinExistence type="predicted"/>
<comment type="caution">
    <text evidence="3">The sequence shown here is derived from an EMBL/GenBank/DDBJ whole genome shotgun (WGS) entry which is preliminary data.</text>
</comment>
<evidence type="ECO:0000256" key="1">
    <source>
        <dbReference type="SAM" id="MobiDB-lite"/>
    </source>
</evidence>
<dbReference type="Pfam" id="PF19609">
    <property type="entry name" value="DUF6114"/>
    <property type="match status" value="1"/>
</dbReference>
<keyword evidence="2" id="KW-0472">Membrane</keyword>
<evidence type="ECO:0000256" key="2">
    <source>
        <dbReference type="SAM" id="Phobius"/>
    </source>
</evidence>
<evidence type="ECO:0000313" key="3">
    <source>
        <dbReference type="EMBL" id="KIR63424.1"/>
    </source>
</evidence>
<gene>
    <name evidence="3" type="ORF">TK50_16615</name>
</gene>
<dbReference type="InterPro" id="IPR046096">
    <property type="entry name" value="DUF6114"/>
</dbReference>
<feature type="compositionally biased region" description="Low complexity" evidence="1">
    <location>
        <begin position="348"/>
        <end position="384"/>
    </location>
</feature>
<feature type="compositionally biased region" description="Low complexity" evidence="1">
    <location>
        <begin position="282"/>
        <end position="311"/>
    </location>
</feature>
<feature type="region of interest" description="Disordered" evidence="1">
    <location>
        <begin position="282"/>
        <end position="427"/>
    </location>
</feature>
<dbReference type="EMBL" id="JXSX01000002">
    <property type="protein sequence ID" value="KIR63424.1"/>
    <property type="molecule type" value="Genomic_DNA"/>
</dbReference>
<evidence type="ECO:0000313" key="4">
    <source>
        <dbReference type="Proteomes" id="UP000032254"/>
    </source>
</evidence>
<feature type="compositionally biased region" description="Low complexity" evidence="1">
    <location>
        <begin position="135"/>
        <end position="146"/>
    </location>
</feature>
<organism evidence="3 4">
    <name type="scientific">Micromonospora haikouensis</name>
    <dbReference type="NCBI Taxonomy" id="686309"/>
    <lineage>
        <taxon>Bacteria</taxon>
        <taxon>Bacillati</taxon>
        <taxon>Actinomycetota</taxon>
        <taxon>Actinomycetes</taxon>
        <taxon>Micromonosporales</taxon>
        <taxon>Micromonosporaceae</taxon>
        <taxon>Micromonospora</taxon>
    </lineage>
</organism>
<dbReference type="Proteomes" id="UP000032254">
    <property type="component" value="Unassembled WGS sequence"/>
</dbReference>
<keyword evidence="2" id="KW-1133">Transmembrane helix</keyword>
<reference evidence="3 4" key="1">
    <citation type="submission" date="2015-01" db="EMBL/GenBank/DDBJ databases">
        <title>Sequencing and annotation of Micromonospora carbonacea strain JXNU-1 genome.</title>
        <authorList>
            <person name="Long Z."/>
            <person name="Huang Y."/>
            <person name="Jiang Y."/>
        </authorList>
    </citation>
    <scope>NUCLEOTIDE SEQUENCE [LARGE SCALE GENOMIC DNA]</scope>
    <source>
        <strain evidence="3 4">JXNU-1</strain>
    </source>
</reference>
<dbReference type="AlphaFoldDB" id="A0A0D0WXR8"/>
<feature type="transmembrane region" description="Helical" evidence="2">
    <location>
        <begin position="29"/>
        <end position="51"/>
    </location>
</feature>
<protein>
    <submittedName>
        <fullName evidence="3">Uncharacterized protein</fullName>
    </submittedName>
</protein>
<feature type="compositionally biased region" description="Pro residues" evidence="1">
    <location>
        <begin position="406"/>
        <end position="416"/>
    </location>
</feature>
<accession>A0A0D0WXR8</accession>
<feature type="transmembrane region" description="Helical" evidence="2">
    <location>
        <begin position="88"/>
        <end position="104"/>
    </location>
</feature>
<sequence>MTTANPQHAQPGRVSQAWRNFRRWRRARPFWGGLFTALAGLEIFSTTQMSLSGLSFQMGPTGFLSWLIPVILVACGMLMWFSPQQRMFYAIVGAVTAVFSLIGVNLGGFFVGLLLGMVGSALGFAWVPARRPAAAPAGSGPVGTAVEGPAGTATEGPTDADADRAGEAALVDELMPRAQHPDDVTGPLTDTLPPPRNPLREALPADAAPPLRESPAAGSGDDSTQVLPRVGADGRPQPQPAEDGPGRRGTHRDPRLLAITLVLLSVSAAGALALRDQAPVQAAPAAPCPTPSATRPAEPEPSASRPASRSPSPTPSPSAEKTAGGNVLTDIIDGIGDLFTGGDDDAEPAASPEPTGTAPTTGAPTATARPTASAKPTPAASASPDKPGDGCATPEPTEPAEVEPGEPLPRIAPEPGQPRVAAKPSKLTGSKVTMTGLRFEGIVDLPTGDGTLKTLKFSMAKSVTDDFQLLADGPGGRSQRYVTDRLTVQGDVAFYATRFVGRLLGIKITLTPDLPFPDGIPITSPIPITFTDPVIDLAYVQCDVLTGKPALKLDLA</sequence>